<dbReference type="GO" id="GO:0031591">
    <property type="term" value="P:wybutosine biosynthetic process"/>
    <property type="evidence" value="ECO:0007669"/>
    <property type="project" value="TreeGrafter"/>
</dbReference>
<dbReference type="InterPro" id="IPR056743">
    <property type="entry name" value="TRM5-TYW2-like_MTfase"/>
</dbReference>
<dbReference type="Gene3D" id="3.40.50.150">
    <property type="entry name" value="Vaccinia Virus protein VP39"/>
    <property type="match status" value="1"/>
</dbReference>
<dbReference type="GO" id="GO:0005737">
    <property type="term" value="C:cytoplasm"/>
    <property type="evidence" value="ECO:0007669"/>
    <property type="project" value="TreeGrafter"/>
</dbReference>
<dbReference type="GO" id="GO:0102522">
    <property type="term" value="F:tRNA 4-demethylwyosine alpha-amino-alpha-carboxypropyltransferase activity"/>
    <property type="evidence" value="ECO:0007669"/>
    <property type="project" value="UniProtKB-EC"/>
</dbReference>
<dbReference type="AlphaFoldDB" id="A0A8S4NZE1"/>
<keyword evidence="6" id="KW-0819">tRNA processing</keyword>
<evidence type="ECO:0000256" key="3">
    <source>
        <dbReference type="ARBA" id="ARBA00022603"/>
    </source>
</evidence>
<name>A0A8S4NZE1_OWEFU</name>
<dbReference type="EC" id="2.5.1.114" evidence="2"/>
<evidence type="ECO:0000259" key="8">
    <source>
        <dbReference type="PROSITE" id="PS51684"/>
    </source>
</evidence>
<evidence type="ECO:0000256" key="4">
    <source>
        <dbReference type="ARBA" id="ARBA00022679"/>
    </source>
</evidence>
<dbReference type="PANTHER" id="PTHR23245:SF25">
    <property type="entry name" value="TRNA WYBUTOSINE-SYNTHESIZING PROTEIN 2 HOMOLOG"/>
    <property type="match status" value="1"/>
</dbReference>
<protein>
    <recommendedName>
        <fullName evidence="2">tRNA(Phe) (4-demethylwyosine(37)-C(7)) aminocarboxypropyltransferase</fullName>
        <ecNumber evidence="2">2.5.1.114</ecNumber>
    </recommendedName>
</protein>
<dbReference type="Pfam" id="PF25133">
    <property type="entry name" value="TYW2_N_2"/>
    <property type="match status" value="1"/>
</dbReference>
<dbReference type="GO" id="GO:0030488">
    <property type="term" value="P:tRNA methylation"/>
    <property type="evidence" value="ECO:0007669"/>
    <property type="project" value="TreeGrafter"/>
</dbReference>
<dbReference type="EMBL" id="CAIIXF020000006">
    <property type="protein sequence ID" value="CAH1786073.1"/>
    <property type="molecule type" value="Genomic_DNA"/>
</dbReference>
<comment type="catalytic activity">
    <reaction evidence="7">
        <text>4-demethylwyosine(37) in tRNA(Phe) + S-adenosyl-L-methionine = 4-demethyl-7-[(3S)-3-amino-3-carboxypropyl]wyosine(37) in tRNA(Phe) + S-methyl-5'-thioadenosine + H(+)</text>
        <dbReference type="Rhea" id="RHEA:36355"/>
        <dbReference type="Rhea" id="RHEA-COMP:10164"/>
        <dbReference type="Rhea" id="RHEA-COMP:10378"/>
        <dbReference type="ChEBI" id="CHEBI:15378"/>
        <dbReference type="ChEBI" id="CHEBI:17509"/>
        <dbReference type="ChEBI" id="CHEBI:59789"/>
        <dbReference type="ChEBI" id="CHEBI:64315"/>
        <dbReference type="ChEBI" id="CHEBI:73550"/>
        <dbReference type="EC" id="2.5.1.114"/>
    </reaction>
</comment>
<organism evidence="9 10">
    <name type="scientific">Owenia fusiformis</name>
    <name type="common">Polychaete worm</name>
    <dbReference type="NCBI Taxonomy" id="6347"/>
    <lineage>
        <taxon>Eukaryota</taxon>
        <taxon>Metazoa</taxon>
        <taxon>Spiralia</taxon>
        <taxon>Lophotrochozoa</taxon>
        <taxon>Annelida</taxon>
        <taxon>Polychaeta</taxon>
        <taxon>Sedentaria</taxon>
        <taxon>Canalipalpata</taxon>
        <taxon>Sabellida</taxon>
        <taxon>Oweniida</taxon>
        <taxon>Oweniidae</taxon>
        <taxon>Owenia</taxon>
    </lineage>
</organism>
<dbReference type="Proteomes" id="UP000749559">
    <property type="component" value="Unassembled WGS sequence"/>
</dbReference>
<comment type="pathway">
    <text evidence="1">tRNA modification; wybutosine-tRNA(Phe) biosynthesis.</text>
</comment>
<reference evidence="9" key="1">
    <citation type="submission" date="2022-03" db="EMBL/GenBank/DDBJ databases">
        <authorList>
            <person name="Martin C."/>
        </authorList>
    </citation>
    <scope>NUCLEOTIDE SEQUENCE</scope>
</reference>
<accession>A0A8S4NZE1</accession>
<dbReference type="OrthoDB" id="408788at2759"/>
<dbReference type="FunFam" id="3.30.300.110:FF:000002">
    <property type="entry name" value="tRNA wybutosine-synthesizing protein 2 homolog"/>
    <property type="match status" value="1"/>
</dbReference>
<evidence type="ECO:0000256" key="1">
    <source>
        <dbReference type="ARBA" id="ARBA00004797"/>
    </source>
</evidence>
<dbReference type="CDD" id="cd02440">
    <property type="entry name" value="AdoMet_MTases"/>
    <property type="match status" value="1"/>
</dbReference>
<keyword evidence="10" id="KW-1185">Reference proteome</keyword>
<proteinExistence type="predicted"/>
<dbReference type="PROSITE" id="PS51684">
    <property type="entry name" value="SAM_MT_TRM5_TYW2"/>
    <property type="match status" value="1"/>
</dbReference>
<evidence type="ECO:0000256" key="7">
    <source>
        <dbReference type="ARBA" id="ARBA00049400"/>
    </source>
</evidence>
<evidence type="ECO:0000313" key="10">
    <source>
        <dbReference type="Proteomes" id="UP000749559"/>
    </source>
</evidence>
<evidence type="ECO:0000313" key="9">
    <source>
        <dbReference type="EMBL" id="CAH1786073.1"/>
    </source>
</evidence>
<sequence>KKMEKYFVVTSQQKGQILRKYFNCRKWLDKARKITRINETELAIPVTPEGKTELNEINIIEGIDFYLTDDVDEKVSNKCPPSQVRDATIRDLRKALETKNVLWCNDIEEDIPSRWQRHGDLVMLPEKAFQHPVWEESLGLDIWKIVANSMGCKRLAKKCRIASDGFRTPQVKLLLGDDGWVQHVDNHIKYTFDVTKNMFSQGNISEKLRVSSFDCTGETVVDLYAGIGYFTLPYLLHSKADLVHACEWNPNAVDALRKNLVLNHVADRCIVHKGDNREVCPKGVADRVNLGLIPSSEQGWEIACAALKPHSGGILHVHNNVTSFVAFPRDKASNVITQTGSSNEIKLDDIYGVDLHEKPLDYSNWITVIGSNEAPLCDTNGYPLNNSGNNPQIESINKDEKNAHMNLRNIPMQINKSCDGLSQLIKQHNYEVINDQKSDSNNSNEILSKCPTNKNCKSPELTCNVAQIQNTQLSYNNSTLLHQQIETSSHQVPREFVIADKLLKINKHWLEWSINSAYKFKRILEDLHGFWTLPSFIIFVLSSMEG</sequence>
<evidence type="ECO:0000256" key="2">
    <source>
        <dbReference type="ARBA" id="ARBA00012265"/>
    </source>
</evidence>
<dbReference type="FunFam" id="3.40.50.150:FF:000131">
    <property type="entry name" value="tRNA wybutosine-synthesizing protein 2/3/4"/>
    <property type="match status" value="1"/>
</dbReference>
<gene>
    <name evidence="9" type="ORF">OFUS_LOCUS12038</name>
</gene>
<dbReference type="InterPro" id="IPR056744">
    <property type="entry name" value="TRM5/TYW2-like_N"/>
</dbReference>
<dbReference type="Pfam" id="PF02475">
    <property type="entry name" value="TRM5-TYW2_MTfase"/>
    <property type="match status" value="1"/>
</dbReference>
<keyword evidence="5" id="KW-0949">S-adenosyl-L-methionine</keyword>
<dbReference type="Gene3D" id="3.30.300.110">
    <property type="entry name" value="Met-10+ protein-like domains"/>
    <property type="match status" value="1"/>
</dbReference>
<feature type="non-terminal residue" evidence="9">
    <location>
        <position position="1"/>
    </location>
</feature>
<comment type="caution">
    <text evidence="9">The sequence shown here is derived from an EMBL/GenBank/DDBJ whole genome shotgun (WGS) entry which is preliminary data.</text>
</comment>
<dbReference type="GO" id="GO:0008175">
    <property type="term" value="F:tRNA methyltransferase activity"/>
    <property type="evidence" value="ECO:0007669"/>
    <property type="project" value="TreeGrafter"/>
</dbReference>
<feature type="domain" description="SAM-dependent methyltransferase TRM5/TYW2-type" evidence="8">
    <location>
        <begin position="115"/>
        <end position="368"/>
    </location>
</feature>
<evidence type="ECO:0000256" key="6">
    <source>
        <dbReference type="ARBA" id="ARBA00022694"/>
    </source>
</evidence>
<evidence type="ECO:0000256" key="5">
    <source>
        <dbReference type="ARBA" id="ARBA00022691"/>
    </source>
</evidence>
<dbReference type="SUPFAM" id="SSF53335">
    <property type="entry name" value="S-adenosyl-L-methionine-dependent methyltransferases"/>
    <property type="match status" value="1"/>
</dbReference>
<dbReference type="InterPro" id="IPR029063">
    <property type="entry name" value="SAM-dependent_MTases_sf"/>
</dbReference>
<keyword evidence="4" id="KW-0808">Transferase</keyword>
<dbReference type="InterPro" id="IPR030382">
    <property type="entry name" value="MeTrfase_TRM5/TYW2"/>
</dbReference>
<dbReference type="PANTHER" id="PTHR23245">
    <property type="entry name" value="TRNA METHYLTRANSFERASE"/>
    <property type="match status" value="1"/>
</dbReference>
<keyword evidence="3" id="KW-0489">Methyltransferase</keyword>